<dbReference type="STRING" id="363253.LI0470"/>
<protein>
    <submittedName>
        <fullName evidence="2">Membrane proteins related to metalloendopeptidases</fullName>
    </submittedName>
</protein>
<dbReference type="EMBL" id="AM180252">
    <property type="protein sequence ID" value="CAJ54524.1"/>
    <property type="molecule type" value="Genomic_DNA"/>
</dbReference>
<dbReference type="AlphaFoldDB" id="Q1MR52"/>
<feature type="domain" description="M23ase beta-sheet core" evidence="1">
    <location>
        <begin position="86"/>
        <end position="179"/>
    </location>
</feature>
<dbReference type="PANTHER" id="PTHR21666:SF270">
    <property type="entry name" value="MUREIN HYDROLASE ACTIVATOR ENVC"/>
    <property type="match status" value="1"/>
</dbReference>
<dbReference type="PANTHER" id="PTHR21666">
    <property type="entry name" value="PEPTIDASE-RELATED"/>
    <property type="match status" value="1"/>
</dbReference>
<reference evidence="2 3" key="1">
    <citation type="submission" date="2005-11" db="EMBL/GenBank/DDBJ databases">
        <title>The complete genome sequence of Lawsonia intracellularis: the causative agent of proliferative enteropathy.</title>
        <authorList>
            <person name="Kaur K."/>
            <person name="Zhang Q."/>
            <person name="Beckler D."/>
            <person name="Munir S."/>
            <person name="Li L."/>
            <person name="Kinsley K."/>
            <person name="Herron L."/>
            <person name="Peterson A."/>
            <person name="May B."/>
            <person name="Singh S."/>
            <person name="Gebhart C."/>
            <person name="Kapur V."/>
        </authorList>
    </citation>
    <scope>NUCLEOTIDE SEQUENCE [LARGE SCALE GENOMIC DNA]</scope>
    <source>
        <strain evidence="2 3">PHE/MN1-00</strain>
    </source>
</reference>
<keyword evidence="3" id="KW-1185">Reference proteome</keyword>
<proteinExistence type="predicted"/>
<evidence type="ECO:0000313" key="3">
    <source>
        <dbReference type="Proteomes" id="UP000002430"/>
    </source>
</evidence>
<dbReference type="eggNOG" id="COG0739">
    <property type="taxonomic scope" value="Bacteria"/>
</dbReference>
<dbReference type="InterPro" id="IPR011055">
    <property type="entry name" value="Dup_hybrid_motif"/>
</dbReference>
<dbReference type="InterPro" id="IPR050570">
    <property type="entry name" value="Cell_wall_metabolism_enzyme"/>
</dbReference>
<dbReference type="KEGG" id="lip:LI0470"/>
<evidence type="ECO:0000313" key="2">
    <source>
        <dbReference type="EMBL" id="CAJ54524.1"/>
    </source>
</evidence>
<sequence>MPLFTRSYSTFWLTLNLVFLLLPACGTKEKSLQSNELLSQPIESQDNTTSKTELPKISLIKPTQGKHISSEFGMRSHPIKRRQLLHTGIDISGKRGDKIIASANGTVVFCGRRGSYGLTIDLDIGNGVILRYAHLDRLHVKKGVEVYQGQCIGKLGRTGRATAPHLHFEVRVNNIPVDPMQFIIPTHHWTKKPQPPSTTTKKEM</sequence>
<accession>Q1MR52</accession>
<dbReference type="Proteomes" id="UP000002430">
    <property type="component" value="Chromosome"/>
</dbReference>
<dbReference type="Pfam" id="PF01551">
    <property type="entry name" value="Peptidase_M23"/>
    <property type="match status" value="1"/>
</dbReference>
<dbReference type="GO" id="GO:0004222">
    <property type="term" value="F:metalloendopeptidase activity"/>
    <property type="evidence" value="ECO:0007669"/>
    <property type="project" value="TreeGrafter"/>
</dbReference>
<organism evidence="2 3">
    <name type="scientific">Lawsonia intracellularis (strain PHE/MN1-00)</name>
    <dbReference type="NCBI Taxonomy" id="363253"/>
    <lineage>
        <taxon>Bacteria</taxon>
        <taxon>Pseudomonadati</taxon>
        <taxon>Thermodesulfobacteriota</taxon>
        <taxon>Desulfovibrionia</taxon>
        <taxon>Desulfovibrionales</taxon>
        <taxon>Desulfovibrionaceae</taxon>
        <taxon>Lawsonia</taxon>
    </lineage>
</organism>
<name>Q1MR52_LAWIP</name>
<dbReference type="SUPFAM" id="SSF51261">
    <property type="entry name" value="Duplicated hybrid motif"/>
    <property type="match status" value="1"/>
</dbReference>
<dbReference type="CDD" id="cd12797">
    <property type="entry name" value="M23_peptidase"/>
    <property type="match status" value="1"/>
</dbReference>
<evidence type="ECO:0000259" key="1">
    <source>
        <dbReference type="Pfam" id="PF01551"/>
    </source>
</evidence>
<dbReference type="RefSeq" id="WP_011526554.1">
    <property type="nucleotide sequence ID" value="NC_008011.1"/>
</dbReference>
<gene>
    <name evidence="2" type="ordered locus">LI0470</name>
</gene>
<dbReference type="Gene3D" id="2.70.70.10">
    <property type="entry name" value="Glucose Permease (Domain IIA)"/>
    <property type="match status" value="1"/>
</dbReference>
<dbReference type="HOGENOM" id="CLU_029425_13_2_7"/>
<dbReference type="InterPro" id="IPR016047">
    <property type="entry name" value="M23ase_b-sheet_dom"/>
</dbReference>
<dbReference type="OrthoDB" id="9796740at2"/>